<gene>
    <name evidence="1" type="ORF">ICC18_04410</name>
</gene>
<dbReference type="AlphaFoldDB" id="A0A926KKC8"/>
<reference evidence="1" key="1">
    <citation type="submission" date="2020-09" db="EMBL/GenBank/DDBJ databases">
        <title>Draft Genome Sequence of Paenibacillus sp. WST5.</title>
        <authorList>
            <person name="Bao Z."/>
        </authorList>
    </citation>
    <scope>NUCLEOTIDE SEQUENCE</scope>
    <source>
        <strain evidence="1">WST5</strain>
    </source>
</reference>
<keyword evidence="2" id="KW-1185">Reference proteome</keyword>
<dbReference type="RefSeq" id="WP_188173128.1">
    <property type="nucleotide sequence ID" value="NZ_JACVVD010000001.1"/>
</dbReference>
<proteinExistence type="predicted"/>
<dbReference type="Proteomes" id="UP000650466">
    <property type="component" value="Unassembled WGS sequence"/>
</dbReference>
<sequence length="72" mass="8518">MVNFTSQDITIIERALRTAMKHEQEENRSRDYREVLLKLQESAEQALKLNARTTLEDHDGIRYDYDDSSDLM</sequence>
<evidence type="ECO:0000313" key="1">
    <source>
        <dbReference type="EMBL" id="MBD0379369.1"/>
    </source>
</evidence>
<organism evidence="1 2">
    <name type="scientific">Paenibacillus sedimenti</name>
    <dbReference type="NCBI Taxonomy" id="2770274"/>
    <lineage>
        <taxon>Bacteria</taxon>
        <taxon>Bacillati</taxon>
        <taxon>Bacillota</taxon>
        <taxon>Bacilli</taxon>
        <taxon>Bacillales</taxon>
        <taxon>Paenibacillaceae</taxon>
        <taxon>Paenibacillus</taxon>
    </lineage>
</organism>
<dbReference type="EMBL" id="JACVVD010000001">
    <property type="protein sequence ID" value="MBD0379369.1"/>
    <property type="molecule type" value="Genomic_DNA"/>
</dbReference>
<comment type="caution">
    <text evidence="1">The sequence shown here is derived from an EMBL/GenBank/DDBJ whole genome shotgun (WGS) entry which is preliminary data.</text>
</comment>
<accession>A0A926KKC8</accession>
<evidence type="ECO:0000313" key="2">
    <source>
        <dbReference type="Proteomes" id="UP000650466"/>
    </source>
</evidence>
<protein>
    <submittedName>
        <fullName evidence="1">Uncharacterized protein</fullName>
    </submittedName>
</protein>
<name>A0A926KKC8_9BACL</name>